<evidence type="ECO:0000313" key="4">
    <source>
        <dbReference type="EMBL" id="SHI12950.1"/>
    </source>
</evidence>
<dbReference type="OrthoDB" id="9770424at2"/>
<dbReference type="RefSeq" id="WP_073386837.1">
    <property type="nucleotide sequence ID" value="NZ_FQXK01000012.1"/>
</dbReference>
<comment type="similarity">
    <text evidence="1">Belongs to the HypD family.</text>
</comment>
<dbReference type="STRING" id="1121131.SAMN02745229_01577"/>
<accession>A0A1M5YLV0</accession>
<sequence length="347" mass="37563">MDLNKVIEYLGTYDGPEMNIMEVCGSHTGAIAKNGIPGLLSPKIHLISGPGCPVCVTPSSYVDRLLDLAMNPDTCIVTFGDLIRVPGQKGSLSQIKGQGARVEMVYSPLDIVDIAKKEPDTTFIFAAVGFETTMPVYALLMQTIVEESLENIKLLTALKTMPEVIEWLCDSGAPINGFIAPGHVSVITGSHCFEKTASKYNIPFGVAGFSGEQILIALYGIVNSYGQGKVMNFYPSVVNEDGNKKARDLINTFFEKSSAAWRGMGIVEGSGMVLKKEYSRFDAGSYDLTDDHKINAACSCDQVLMGKKKPYECPLYGKVCTPMTPQGACMVSTEGGCFTYYSNNRRG</sequence>
<dbReference type="PANTHER" id="PTHR30149">
    <property type="entry name" value="HYDROGENASE PROTEIN ASSEMBLY PROTEIN HYPD"/>
    <property type="match status" value="1"/>
</dbReference>
<dbReference type="PANTHER" id="PTHR30149:SF0">
    <property type="entry name" value="HYDROGENASE MATURATION FACTOR HYPD"/>
    <property type="match status" value="1"/>
</dbReference>
<evidence type="ECO:0000313" key="5">
    <source>
        <dbReference type="Proteomes" id="UP000184278"/>
    </source>
</evidence>
<dbReference type="GO" id="GO:0051539">
    <property type="term" value="F:4 iron, 4 sulfur cluster binding"/>
    <property type="evidence" value="ECO:0007669"/>
    <property type="project" value="TreeGrafter"/>
</dbReference>
<evidence type="ECO:0000256" key="2">
    <source>
        <dbReference type="ARBA" id="ARBA00022723"/>
    </source>
</evidence>
<reference evidence="5" key="1">
    <citation type="submission" date="2016-11" db="EMBL/GenBank/DDBJ databases">
        <authorList>
            <person name="Varghese N."/>
            <person name="Submissions S."/>
        </authorList>
    </citation>
    <scope>NUCLEOTIDE SEQUENCE [LARGE SCALE GENOMIC DNA]</scope>
    <source>
        <strain evidence="5">DSM 3071</strain>
    </source>
</reference>
<dbReference type="GeneID" id="89511985"/>
<dbReference type="InterPro" id="IPR042244">
    <property type="entry name" value="HypD_2_sf"/>
</dbReference>
<dbReference type="NCBIfam" id="TIGR00075">
    <property type="entry name" value="hypD"/>
    <property type="match status" value="1"/>
</dbReference>
<dbReference type="InterPro" id="IPR042243">
    <property type="entry name" value="HypD_1"/>
</dbReference>
<dbReference type="InterPro" id="IPR002780">
    <property type="entry name" value="Hyd_form_HypD"/>
</dbReference>
<dbReference type="GO" id="GO:0051604">
    <property type="term" value="P:protein maturation"/>
    <property type="evidence" value="ECO:0007669"/>
    <property type="project" value="TreeGrafter"/>
</dbReference>
<gene>
    <name evidence="4" type="ORF">SAMN02745229_01577</name>
</gene>
<keyword evidence="3" id="KW-0408">Iron</keyword>
<keyword evidence="2" id="KW-0479">Metal-binding</keyword>
<dbReference type="Pfam" id="PF01924">
    <property type="entry name" value="HypD"/>
    <property type="match status" value="1"/>
</dbReference>
<dbReference type="PIRSF" id="PIRSF005622">
    <property type="entry name" value="Hydrgn_mat_hypD"/>
    <property type="match status" value="1"/>
</dbReference>
<dbReference type="EMBL" id="FQXK01000012">
    <property type="protein sequence ID" value="SHI12950.1"/>
    <property type="molecule type" value="Genomic_DNA"/>
</dbReference>
<dbReference type="AlphaFoldDB" id="A0A1M5YLV0"/>
<dbReference type="GO" id="GO:0070025">
    <property type="term" value="F:carbon monoxide binding"/>
    <property type="evidence" value="ECO:0007669"/>
    <property type="project" value="TreeGrafter"/>
</dbReference>
<protein>
    <submittedName>
        <fullName evidence="4">Hydrogenase expression/formation protein HypD</fullName>
    </submittedName>
</protein>
<dbReference type="Gene3D" id="6.10.20.100">
    <property type="match status" value="1"/>
</dbReference>
<evidence type="ECO:0000256" key="3">
    <source>
        <dbReference type="ARBA" id="ARBA00023004"/>
    </source>
</evidence>
<dbReference type="Gene3D" id="3.40.50.11740">
    <property type="entry name" value="HypD, alpha/beta domain 2"/>
    <property type="match status" value="2"/>
</dbReference>
<keyword evidence="5" id="KW-1185">Reference proteome</keyword>
<name>A0A1M5YLV0_BUTFI</name>
<proteinExistence type="inferred from homology"/>
<organism evidence="4 5">
    <name type="scientific">Butyrivibrio fibrisolvens DSM 3071</name>
    <dbReference type="NCBI Taxonomy" id="1121131"/>
    <lineage>
        <taxon>Bacteria</taxon>
        <taxon>Bacillati</taxon>
        <taxon>Bacillota</taxon>
        <taxon>Clostridia</taxon>
        <taxon>Lachnospirales</taxon>
        <taxon>Lachnospiraceae</taxon>
        <taxon>Butyrivibrio</taxon>
    </lineage>
</organism>
<dbReference type="Proteomes" id="UP000184278">
    <property type="component" value="Unassembled WGS sequence"/>
</dbReference>
<evidence type="ECO:0000256" key="1">
    <source>
        <dbReference type="ARBA" id="ARBA00007888"/>
    </source>
</evidence>
<dbReference type="GO" id="GO:0005506">
    <property type="term" value="F:iron ion binding"/>
    <property type="evidence" value="ECO:0007669"/>
    <property type="project" value="TreeGrafter"/>
</dbReference>